<dbReference type="Gene3D" id="3.30.930.30">
    <property type="match status" value="1"/>
</dbReference>
<keyword evidence="2" id="KW-0614">Plasmid</keyword>
<reference evidence="2" key="1">
    <citation type="journal article" date="2004" name="Appl. Environ. Microbiol.">
        <title>Characterization of Plasmid pOR1 from Ornithobacterium rhinotracheale and Construction of a Shuttle Plasmid.</title>
        <authorList>
            <person name="Jansen R."/>
            <person name="Chansiripornchai N."/>
            <person name="Gaastra W."/>
            <person name="Van Putten J.P.M."/>
        </authorList>
    </citation>
    <scope>NUCLEOTIDE SEQUENCE</scope>
    <source>
        <plasmid evidence="2">pOR1</plasmid>
    </source>
</reference>
<protein>
    <submittedName>
        <fullName evidence="2">MbpB</fullName>
    </submittedName>
</protein>
<dbReference type="RefSeq" id="WP_012565022.1">
    <property type="nucleotide sequence ID" value="NC_011414.1"/>
</dbReference>
<feature type="domain" description="MobA/VirD2-like nuclease" evidence="1">
    <location>
        <begin position="19"/>
        <end position="149"/>
    </location>
</feature>
<name>Q6R576_ORNRH</name>
<sequence length="265" mass="30846">MSIIARAKSVKGSLKSAEYKENKEKKSVLIFQNHLNGENYRERWDEMRTIAKLNQRTAKKFLEVVLSPATAIGKTYQFEDWERLAKEFTRKIGAEENQWYAVLHQNTDQPHLHISINRINFEGKNTIDSGFIGKKAGIIADELARARKLKTAKELTQDKKRAILSVLNDSLRKSTSLQDLEREMALNGLKLILNSNSSGYYGGRIIPIDEINENPSRREELSKKGFKFSELDRKLKVNNLLEIIEQNRRNQERQQEQDRYRGLRR</sequence>
<evidence type="ECO:0000259" key="1">
    <source>
        <dbReference type="Pfam" id="PF03432"/>
    </source>
</evidence>
<organism evidence="2">
    <name type="scientific">Ornithobacterium rhinotracheale</name>
    <dbReference type="NCBI Taxonomy" id="28251"/>
    <lineage>
        <taxon>Bacteria</taxon>
        <taxon>Pseudomonadati</taxon>
        <taxon>Bacteroidota</taxon>
        <taxon>Flavobacteriia</taxon>
        <taxon>Flavobacteriales</taxon>
        <taxon>Weeksellaceae</taxon>
        <taxon>Ornithobacterium</taxon>
    </lineage>
</organism>
<accession>Q6R576</accession>
<proteinExistence type="predicted"/>
<geneLocation type="plasmid" evidence="2">
    <name>pOR1</name>
</geneLocation>
<gene>
    <name evidence="2" type="primary">mbpB</name>
</gene>
<dbReference type="InterPro" id="IPR005094">
    <property type="entry name" value="Endonuclease_MobA/VirD2"/>
</dbReference>
<dbReference type="AlphaFoldDB" id="Q6R576"/>
<dbReference type="EMBL" id="AY513488">
    <property type="protein sequence ID" value="AAT09361.1"/>
    <property type="molecule type" value="Genomic_DNA"/>
</dbReference>
<dbReference type="Pfam" id="PF03432">
    <property type="entry name" value="Relaxase"/>
    <property type="match status" value="1"/>
</dbReference>
<evidence type="ECO:0000313" key="2">
    <source>
        <dbReference type="EMBL" id="AAT09361.1"/>
    </source>
</evidence>